<proteinExistence type="predicted"/>
<dbReference type="OrthoDB" id="9809203at2"/>
<protein>
    <submittedName>
        <fullName evidence="1">Ornithine cyclodeaminase</fullName>
    </submittedName>
</protein>
<reference evidence="1 2" key="1">
    <citation type="submission" date="2018-03" db="EMBL/GenBank/DDBJ databases">
        <title>Draft genome sequence of the first documented clinical Siccibacter turicensis isolate in Austria.</title>
        <authorList>
            <person name="Lepuschitz S."/>
            <person name="Pekard-Amenitsch S."/>
            <person name="Haunold R."/>
            <person name="Schill S."/>
            <person name="Mach R."/>
            <person name="Allerberger F."/>
            <person name="Ruppitsch W."/>
            <person name="Forsythe S.J."/>
        </authorList>
    </citation>
    <scope>NUCLEOTIDE SEQUENCE [LARGE SCALE GENOMIC DNA]</scope>
    <source>
        <strain evidence="1 2">6100069499-17</strain>
    </source>
</reference>
<evidence type="ECO:0000313" key="2">
    <source>
        <dbReference type="Proteomes" id="UP000240212"/>
    </source>
</evidence>
<gene>
    <name evidence="1" type="ORF">C7G83_09595</name>
</gene>
<name>A0A2P8VLZ4_9ENTR</name>
<dbReference type="InterPro" id="IPR003462">
    <property type="entry name" value="ODC_Mu_crystall"/>
</dbReference>
<accession>A0A2P8VLZ4</accession>
<dbReference type="AlphaFoldDB" id="A0A2P8VLZ4"/>
<dbReference type="Gene3D" id="3.30.1780.10">
    <property type="entry name" value="ornithine cyclodeaminase, domain 1"/>
    <property type="match status" value="1"/>
</dbReference>
<comment type="caution">
    <text evidence="1">The sequence shown here is derived from an EMBL/GenBank/DDBJ whole genome shotgun (WGS) entry which is preliminary data.</text>
</comment>
<dbReference type="InterPro" id="IPR023401">
    <property type="entry name" value="ODC_N"/>
</dbReference>
<dbReference type="PANTHER" id="PTHR13812">
    <property type="entry name" value="KETIMINE REDUCTASE MU-CRYSTALLIN"/>
    <property type="match status" value="1"/>
</dbReference>
<evidence type="ECO:0000313" key="1">
    <source>
        <dbReference type="EMBL" id="PSN08410.1"/>
    </source>
</evidence>
<dbReference type="PIRSF" id="PIRSF001439">
    <property type="entry name" value="CryM"/>
    <property type="match status" value="1"/>
</dbReference>
<dbReference type="InterPro" id="IPR036291">
    <property type="entry name" value="NAD(P)-bd_dom_sf"/>
</dbReference>
<dbReference type="STRING" id="1388748.GCA_000463155_02874"/>
<dbReference type="Pfam" id="PF02423">
    <property type="entry name" value="OCD_Mu_crystall"/>
    <property type="match status" value="1"/>
</dbReference>
<keyword evidence="2" id="KW-1185">Reference proteome</keyword>
<dbReference type="Gene3D" id="3.40.50.720">
    <property type="entry name" value="NAD(P)-binding Rossmann-like Domain"/>
    <property type="match status" value="1"/>
</dbReference>
<dbReference type="SUPFAM" id="SSF51735">
    <property type="entry name" value="NAD(P)-binding Rossmann-fold domains"/>
    <property type="match status" value="1"/>
</dbReference>
<sequence length="338" mass="36374">MPMLRYLNQHQVATLGGLDPRQALQDVTDTVRLLREGAAQMPAETHVDLATPRGKVYALPARVGGRFNATGVKWTAHRPDIDDDLPQAMAMTLVNRADNGLPIGLVESGGLTAVRTAAVSALVLRCAAPRPVKRVLLAGAGVQARAHCEMLRVHFPDLEQLWCWNRTPDNLDAMLASLDPLPFPVTQVATLEEAQALEYDALIACTSAAEPWITPAFFPPGSLVMQIGYHEADFATIGLADEVVVDAWGDFCHVSAKSLFQLFRRGGFNPDAVSADLTQLVADQWRAPADARVYFSSFGLNVFDIALAARVLQSAEAQHFGTLLPFGNAAEPGGANAD</sequence>
<organism evidence="1 2">
    <name type="scientific">Siccibacter turicensis</name>
    <dbReference type="NCBI Taxonomy" id="357233"/>
    <lineage>
        <taxon>Bacteria</taxon>
        <taxon>Pseudomonadati</taxon>
        <taxon>Pseudomonadota</taxon>
        <taxon>Gammaproteobacteria</taxon>
        <taxon>Enterobacterales</taxon>
        <taxon>Enterobacteriaceae</taxon>
        <taxon>Siccibacter</taxon>
    </lineage>
</organism>
<dbReference type="EMBL" id="PYEP01000003">
    <property type="protein sequence ID" value="PSN08410.1"/>
    <property type="molecule type" value="Genomic_DNA"/>
</dbReference>
<dbReference type="GO" id="GO:0005737">
    <property type="term" value="C:cytoplasm"/>
    <property type="evidence" value="ECO:0007669"/>
    <property type="project" value="TreeGrafter"/>
</dbReference>
<dbReference type="PANTHER" id="PTHR13812:SF19">
    <property type="entry name" value="KETIMINE REDUCTASE MU-CRYSTALLIN"/>
    <property type="match status" value="1"/>
</dbReference>
<dbReference type="Proteomes" id="UP000240212">
    <property type="component" value="Unassembled WGS sequence"/>
</dbReference>